<reference evidence="2" key="1">
    <citation type="journal article" date="2021" name="Proc. Natl. Acad. Sci. U.S.A.">
        <title>A Catalog of Tens of Thousands of Viruses from Human Metagenomes Reveals Hidden Associations with Chronic Diseases.</title>
        <authorList>
            <person name="Tisza M.J."/>
            <person name="Buck C.B."/>
        </authorList>
    </citation>
    <scope>NUCLEOTIDE SEQUENCE</scope>
    <source>
        <strain evidence="2">Ctuch15</strain>
    </source>
</reference>
<protein>
    <submittedName>
        <fullName evidence="2">Putative protease</fullName>
    </submittedName>
</protein>
<sequence length="219" mass="23244">MEKLIFDLQRFAEGPESQEAEGTQEQSTDTSANQEGSDSFIGKGTQTALGGDGEGTTPQVPESYDFTTVLKEAGLEADEKSTEEFTNLLKGMGATQEQAAGMATYGIKYAQGVAESVAKSLQEQYVNEVKSWGDAAKEELGGAYQETLGKAATARDYIEQKIPGFTQMLNLTGAGNHIAMIKTMAAFADLIGEDPGKMGGAGTAATSTDMYPHTDFSKY</sequence>
<keyword evidence="2" id="KW-0378">Hydrolase</keyword>
<evidence type="ECO:0000313" key="2">
    <source>
        <dbReference type="EMBL" id="DAF57271.1"/>
    </source>
</evidence>
<dbReference type="GO" id="GO:0006508">
    <property type="term" value="P:proteolysis"/>
    <property type="evidence" value="ECO:0007669"/>
    <property type="project" value="UniProtKB-KW"/>
</dbReference>
<feature type="region of interest" description="Disordered" evidence="1">
    <location>
        <begin position="1"/>
        <end position="61"/>
    </location>
</feature>
<keyword evidence="2" id="KW-0645">Protease</keyword>
<feature type="compositionally biased region" description="Polar residues" evidence="1">
    <location>
        <begin position="20"/>
        <end position="37"/>
    </location>
</feature>
<name>A0A8S5T2S5_9CAUD</name>
<dbReference type="EMBL" id="BK032731">
    <property type="protein sequence ID" value="DAF57271.1"/>
    <property type="molecule type" value="Genomic_DNA"/>
</dbReference>
<organism evidence="2">
    <name type="scientific">Podoviridae sp. ctuch15</name>
    <dbReference type="NCBI Taxonomy" id="2827752"/>
    <lineage>
        <taxon>Viruses</taxon>
        <taxon>Duplodnaviria</taxon>
        <taxon>Heunggongvirae</taxon>
        <taxon>Uroviricota</taxon>
        <taxon>Caudoviricetes</taxon>
    </lineage>
</organism>
<dbReference type="GO" id="GO:0008233">
    <property type="term" value="F:peptidase activity"/>
    <property type="evidence" value="ECO:0007669"/>
    <property type="project" value="UniProtKB-KW"/>
</dbReference>
<accession>A0A8S5T2S5</accession>
<evidence type="ECO:0000256" key="1">
    <source>
        <dbReference type="SAM" id="MobiDB-lite"/>
    </source>
</evidence>
<proteinExistence type="predicted"/>